<dbReference type="Pfam" id="PF17419">
    <property type="entry name" value="MauJ"/>
    <property type="match status" value="1"/>
</dbReference>
<organism evidence="1 2">
    <name type="scientific">Cupriavidus taiwanensis</name>
    <dbReference type="NCBI Taxonomy" id="164546"/>
    <lineage>
        <taxon>Bacteria</taxon>
        <taxon>Pseudomonadati</taxon>
        <taxon>Pseudomonadota</taxon>
        <taxon>Betaproteobacteria</taxon>
        <taxon>Burkholderiales</taxon>
        <taxon>Burkholderiaceae</taxon>
        <taxon>Cupriavidus</taxon>
    </lineage>
</organism>
<dbReference type="InterPro" id="IPR035383">
    <property type="entry name" value="MauJ"/>
</dbReference>
<dbReference type="AlphaFoldDB" id="A0A375II21"/>
<accession>A0A375II21</accession>
<name>A0A375II21_9BURK</name>
<dbReference type="RefSeq" id="WP_231942519.1">
    <property type="nucleotide sequence ID" value="NZ_LT991976.1"/>
</dbReference>
<protein>
    <submittedName>
        <fullName evidence="1">Uncharacterized protein</fullName>
    </submittedName>
</protein>
<dbReference type="EMBL" id="LT991976">
    <property type="protein sequence ID" value="SPK73730.1"/>
    <property type="molecule type" value="Genomic_DNA"/>
</dbReference>
<dbReference type="Proteomes" id="UP000255505">
    <property type="component" value="Chromosome I"/>
</dbReference>
<proteinExistence type="predicted"/>
<sequence length="438" mass="49297">MTKPYLRDVRADAQALLNQRGRWVVAGVEGGLAWPKIAQVVVFEGMDFILRPEAEDLMANIAFNAELYGLDVKQGQARILKFATALSWSDGSSLEVTSWVSGSHPIGLGKRRWSVVRDFMTGDGLPQPKEDEAWVALALFREGLVSKNAFYSFLSFFKVIASIHRDGRMRGQWIGEKLKALDADDALKRLEELNGSVDNIGYYLFEEGRNAIAHAEKDIFVNPDEPLDYERILRDTPLVRNLAEIAIEERYGILRRRTRYRTKGLDVVGFKKAIGPELWKMLLDKSPAAEGKNVETPDSVALVARRDASFYAYEGMTFAAIVPNGEGGVGFVLTDDRKTIEFCLHLDLEKESLSFDPLQDMARAPEAESPEAIDRAIKFLQFQFCIVCNGHIEVWDEKAISLIGRTDGYIPLNMFVVPDAFEKQIAQLQARRAELEKE</sequence>
<gene>
    <name evidence="1" type="ORF">CT19425_110267</name>
</gene>
<evidence type="ECO:0000313" key="1">
    <source>
        <dbReference type="EMBL" id="SPK73730.1"/>
    </source>
</evidence>
<evidence type="ECO:0000313" key="2">
    <source>
        <dbReference type="Proteomes" id="UP000255505"/>
    </source>
</evidence>
<reference evidence="1 2" key="1">
    <citation type="submission" date="2018-01" db="EMBL/GenBank/DDBJ databases">
        <authorList>
            <person name="Gaut B.S."/>
            <person name="Morton B.R."/>
            <person name="Clegg M.T."/>
            <person name="Duvall M.R."/>
        </authorList>
    </citation>
    <scope>NUCLEOTIDE SEQUENCE [LARGE SCALE GENOMIC DNA]</scope>
    <source>
        <strain evidence="1">Cupriavidus taiwanensis LMG 19425</strain>
    </source>
</reference>